<dbReference type="Gene3D" id="3.50.50.60">
    <property type="entry name" value="FAD/NAD(P)-binding domain"/>
    <property type="match status" value="2"/>
</dbReference>
<evidence type="ECO:0000313" key="3">
    <source>
        <dbReference type="EMBL" id="MFC4835794.1"/>
    </source>
</evidence>
<dbReference type="PANTHER" id="PTHR13847:SF289">
    <property type="entry name" value="GLYCINE OXIDASE"/>
    <property type="match status" value="1"/>
</dbReference>
<dbReference type="Pfam" id="PF01266">
    <property type="entry name" value="DAO"/>
    <property type="match status" value="1"/>
</dbReference>
<evidence type="ECO:0000313" key="4">
    <source>
        <dbReference type="Proteomes" id="UP001595909"/>
    </source>
</evidence>
<dbReference type="SUPFAM" id="SSF51971">
    <property type="entry name" value="Nucleotide-binding domain"/>
    <property type="match status" value="1"/>
</dbReference>
<evidence type="ECO:0000259" key="2">
    <source>
        <dbReference type="Pfam" id="PF01266"/>
    </source>
</evidence>
<gene>
    <name evidence="3" type="ORF">ACFPEL_25520</name>
</gene>
<evidence type="ECO:0000256" key="1">
    <source>
        <dbReference type="ARBA" id="ARBA00023002"/>
    </source>
</evidence>
<dbReference type="EC" id="1.-.-.-" evidence="3"/>
<name>A0ABV9RQN1_9PSEU</name>
<accession>A0ABV9RQN1</accession>
<dbReference type="Gene3D" id="3.30.9.10">
    <property type="entry name" value="D-Amino Acid Oxidase, subunit A, domain 2"/>
    <property type="match status" value="1"/>
</dbReference>
<keyword evidence="4" id="KW-1185">Reference proteome</keyword>
<dbReference type="PANTHER" id="PTHR13847">
    <property type="entry name" value="SARCOSINE DEHYDROGENASE-RELATED"/>
    <property type="match status" value="1"/>
</dbReference>
<proteinExistence type="predicted"/>
<dbReference type="InterPro" id="IPR006076">
    <property type="entry name" value="FAD-dep_OxRdtase"/>
</dbReference>
<protein>
    <submittedName>
        <fullName evidence="3">NAD(P)/FAD-dependent oxidoreductase</fullName>
        <ecNumber evidence="3">1.-.-.-</ecNumber>
    </submittedName>
</protein>
<dbReference type="Proteomes" id="UP001595909">
    <property type="component" value="Unassembled WGS sequence"/>
</dbReference>
<feature type="domain" description="FAD dependent oxidoreductase" evidence="2">
    <location>
        <begin position="13"/>
        <end position="401"/>
    </location>
</feature>
<dbReference type="GO" id="GO:0016491">
    <property type="term" value="F:oxidoreductase activity"/>
    <property type="evidence" value="ECO:0007669"/>
    <property type="project" value="UniProtKB-KW"/>
</dbReference>
<keyword evidence="1 3" id="KW-0560">Oxidoreductase</keyword>
<dbReference type="SUPFAM" id="SSF54373">
    <property type="entry name" value="FAD-linked reductases, C-terminal domain"/>
    <property type="match status" value="1"/>
</dbReference>
<sequence length="419" mass="45306">MSLSRGDITPRSAVVVGAGIVGLSTAWFLQDRGVHVTVVERDEVGAGASWGNAGYLSPALAVPLTSPHVLGEGLRGLADPGAPLSIPLRADPRLWGFLLRFAAHCRSAYWRRAVRHHLPLLEECLRAFDTLASNGVDAETHDAPVVAGMESARAAAAMRRELTVLRSLGVPVEFDDLDRHEVSSLRPQLSERVVAGLRIDGQRYLDPGRFVDRLAQSVVRRGASIRPRFAARRIVADLDRVFVCPDEGPPVTADVAVVATGARLDDLVRTRGVRTRVRAGRGYSFSVPTDTPVDGPIYLPGIRVACTPYRGELRVAGTMEFRDVDEPADPRRVDAIIDSVRPFLAGVNWDERSTPWVGARPVTADALPIIGATRQRGVFVAGGHGMWGVTFGPITGRLLAEQITTGKQPAELTPFDPLR</sequence>
<dbReference type="RefSeq" id="WP_274187943.1">
    <property type="nucleotide sequence ID" value="NZ_BAABHN010000051.1"/>
</dbReference>
<reference evidence="4" key="1">
    <citation type="journal article" date="2019" name="Int. J. Syst. Evol. Microbiol.">
        <title>The Global Catalogue of Microorganisms (GCM) 10K type strain sequencing project: providing services to taxonomists for standard genome sequencing and annotation.</title>
        <authorList>
            <consortium name="The Broad Institute Genomics Platform"/>
            <consortium name="The Broad Institute Genome Sequencing Center for Infectious Disease"/>
            <person name="Wu L."/>
            <person name="Ma J."/>
        </authorList>
    </citation>
    <scope>NUCLEOTIDE SEQUENCE [LARGE SCALE GENOMIC DNA]</scope>
    <source>
        <strain evidence="4">CCUG 50347</strain>
    </source>
</reference>
<dbReference type="EMBL" id="JBHSIM010000051">
    <property type="protein sequence ID" value="MFC4835794.1"/>
    <property type="molecule type" value="Genomic_DNA"/>
</dbReference>
<dbReference type="InterPro" id="IPR036188">
    <property type="entry name" value="FAD/NAD-bd_sf"/>
</dbReference>
<comment type="caution">
    <text evidence="3">The sequence shown here is derived from an EMBL/GenBank/DDBJ whole genome shotgun (WGS) entry which is preliminary data.</text>
</comment>
<organism evidence="3 4">
    <name type="scientific">Actinomycetospora chibensis</name>
    <dbReference type="NCBI Taxonomy" id="663606"/>
    <lineage>
        <taxon>Bacteria</taxon>
        <taxon>Bacillati</taxon>
        <taxon>Actinomycetota</taxon>
        <taxon>Actinomycetes</taxon>
        <taxon>Pseudonocardiales</taxon>
        <taxon>Pseudonocardiaceae</taxon>
        <taxon>Actinomycetospora</taxon>
    </lineage>
</organism>